<dbReference type="Pfam" id="PF17765">
    <property type="entry name" value="MLTR_LBD"/>
    <property type="match status" value="1"/>
</dbReference>
<dbReference type="SUPFAM" id="SSF47413">
    <property type="entry name" value="lambda repressor-like DNA-binding domains"/>
    <property type="match status" value="1"/>
</dbReference>
<dbReference type="InterPro" id="IPR010982">
    <property type="entry name" value="Lambda_DNA-bd_dom_sf"/>
</dbReference>
<dbReference type="SMART" id="SM00530">
    <property type="entry name" value="HTH_XRE"/>
    <property type="match status" value="1"/>
</dbReference>
<gene>
    <name evidence="2" type="ORF">J2S41_000826</name>
</gene>
<dbReference type="PANTHER" id="PTHR35010:SF2">
    <property type="entry name" value="BLL4672 PROTEIN"/>
    <property type="match status" value="1"/>
</dbReference>
<dbReference type="InterPro" id="IPR001387">
    <property type="entry name" value="Cro/C1-type_HTH"/>
</dbReference>
<dbReference type="CDD" id="cd00093">
    <property type="entry name" value="HTH_XRE"/>
    <property type="match status" value="1"/>
</dbReference>
<evidence type="ECO:0000313" key="3">
    <source>
        <dbReference type="Proteomes" id="UP001183643"/>
    </source>
</evidence>
<reference evidence="2" key="1">
    <citation type="submission" date="2023-07" db="EMBL/GenBank/DDBJ databases">
        <title>Sequencing the genomes of 1000 actinobacteria strains.</title>
        <authorList>
            <person name="Klenk H.-P."/>
        </authorList>
    </citation>
    <scope>NUCLEOTIDE SEQUENCE</scope>
    <source>
        <strain evidence="2">DSM 44707</strain>
    </source>
</reference>
<dbReference type="PANTHER" id="PTHR35010">
    <property type="entry name" value="BLL4672 PROTEIN-RELATED"/>
    <property type="match status" value="1"/>
</dbReference>
<dbReference type="Gene3D" id="1.10.260.40">
    <property type="entry name" value="lambda repressor-like DNA-binding domains"/>
    <property type="match status" value="1"/>
</dbReference>
<dbReference type="EMBL" id="JAVDYB010000001">
    <property type="protein sequence ID" value="MDR7274048.1"/>
    <property type="molecule type" value="Genomic_DNA"/>
</dbReference>
<keyword evidence="3" id="KW-1185">Reference proteome</keyword>
<organism evidence="2 3">
    <name type="scientific">Catenuloplanes atrovinosus</name>
    <dbReference type="NCBI Taxonomy" id="137266"/>
    <lineage>
        <taxon>Bacteria</taxon>
        <taxon>Bacillati</taxon>
        <taxon>Actinomycetota</taxon>
        <taxon>Actinomycetes</taxon>
        <taxon>Micromonosporales</taxon>
        <taxon>Micromonosporaceae</taxon>
        <taxon>Catenuloplanes</taxon>
    </lineage>
</organism>
<dbReference type="PROSITE" id="PS50943">
    <property type="entry name" value="HTH_CROC1"/>
    <property type="match status" value="1"/>
</dbReference>
<dbReference type="InterPro" id="IPR041413">
    <property type="entry name" value="MLTR_LBD"/>
</dbReference>
<dbReference type="Gene3D" id="3.30.450.180">
    <property type="match status" value="1"/>
</dbReference>
<sequence>MIDRAGLAQFLRRRRESLQPEDVGLPRGPRRRTTGLRREEVAALCHLSTDYYSRIEQERGPMPSERLIAAVAQGLHLSLDERDHLFRLAGHHPPARDATSEHISPGLLRIFDRLTDSPGEIVTELGETLRQTPLAVALTGDLTRYSGPARSLPYRWFTDPATRELYHPDDHGRMSRVFVSGARRLTTVRGPGSKAAGLANLLLAESPEFAALWNQHDVGIGPHEVKRYVHPEVGLLEFDCQTLHDHEQSHVLLIYTAVPGSESYRKLKRLWANNAQSVSTDLH</sequence>
<evidence type="ECO:0000313" key="2">
    <source>
        <dbReference type="EMBL" id="MDR7274048.1"/>
    </source>
</evidence>
<dbReference type="AlphaFoldDB" id="A0AAE4C7M9"/>
<comment type="caution">
    <text evidence="2">The sequence shown here is derived from an EMBL/GenBank/DDBJ whole genome shotgun (WGS) entry which is preliminary data.</text>
</comment>
<dbReference type="Pfam" id="PF13560">
    <property type="entry name" value="HTH_31"/>
    <property type="match status" value="1"/>
</dbReference>
<accession>A0AAE4C7M9</accession>
<dbReference type="RefSeq" id="WP_310363277.1">
    <property type="nucleotide sequence ID" value="NZ_JAVDYB010000001.1"/>
</dbReference>
<protein>
    <submittedName>
        <fullName evidence="2">Transcriptional regulator with XRE-family HTH domain</fullName>
    </submittedName>
</protein>
<dbReference type="GO" id="GO:0003677">
    <property type="term" value="F:DNA binding"/>
    <property type="evidence" value="ECO:0007669"/>
    <property type="project" value="InterPro"/>
</dbReference>
<name>A0AAE4C7M9_9ACTN</name>
<evidence type="ECO:0000259" key="1">
    <source>
        <dbReference type="PROSITE" id="PS50943"/>
    </source>
</evidence>
<feature type="domain" description="HTH cro/C1-type" evidence="1">
    <location>
        <begin position="35"/>
        <end position="82"/>
    </location>
</feature>
<proteinExistence type="predicted"/>
<dbReference type="Proteomes" id="UP001183643">
    <property type="component" value="Unassembled WGS sequence"/>
</dbReference>